<dbReference type="AlphaFoldDB" id="A0A803T2N6"/>
<sequence length="345" mass="38310">MATVVEAPGSSLPFRFRFRLSEVTRMRLFPPLLSLRVTSGRAPQPSPPELGGCHGNRGTTGPTGEGASAAAMIPPSDSLLRYDTPVLVSRNTEKRSPKAPPLKGTAPIPPPQPPPAPPLPTPPPSTPGPVPPPIPPPKGKPPAPSLEAGKHADEILNAILPPREWAEGNQLWTQQVSSTPSTRMDVVHLQEQLDLKLQQRQARETGICPVRRELYSQCFDELIRQVTINCAERGLLLLRVRDEIRMTIAAYQTLYESSVAFGMRKALQAEQGKADMEKKIADLEEEKRDLERQVNEQKAKCDATEKREMERRQVEEKKHTEEVQFLKRTNQQLKAQLEGIIAPKK</sequence>
<name>A0A803T2N6_ANOCA</name>
<dbReference type="GO" id="GO:0045504">
    <property type="term" value="F:dynein heavy chain binding"/>
    <property type="evidence" value="ECO:0000318"/>
    <property type="project" value="GO_Central"/>
</dbReference>
<evidence type="ECO:0000313" key="9">
    <source>
        <dbReference type="Ensembl" id="ENSACAP00000029476.1"/>
    </source>
</evidence>
<reference evidence="9" key="1">
    <citation type="submission" date="2009-12" db="EMBL/GenBank/DDBJ databases">
        <title>The Genome Sequence of Anolis carolinensis (Green Anole Lizard).</title>
        <authorList>
            <consortium name="The Genome Sequencing Platform"/>
            <person name="Di Palma F."/>
            <person name="Alfoldi J."/>
            <person name="Heiman D."/>
            <person name="Young S."/>
            <person name="Grabherr M."/>
            <person name="Johnson J."/>
            <person name="Lander E.S."/>
            <person name="Lindblad-Toh K."/>
        </authorList>
    </citation>
    <scope>NUCLEOTIDE SEQUENCE [LARGE SCALE GENOMIC DNA]</scope>
    <source>
        <strain evidence="9">JBL SC #1</strain>
    </source>
</reference>
<reference evidence="9" key="3">
    <citation type="submission" date="2025-09" db="UniProtKB">
        <authorList>
            <consortium name="Ensembl"/>
        </authorList>
    </citation>
    <scope>IDENTIFICATION</scope>
</reference>
<organism evidence="9 10">
    <name type="scientific">Anolis carolinensis</name>
    <name type="common">Green anole</name>
    <name type="synonym">American chameleon</name>
    <dbReference type="NCBI Taxonomy" id="28377"/>
    <lineage>
        <taxon>Eukaryota</taxon>
        <taxon>Metazoa</taxon>
        <taxon>Chordata</taxon>
        <taxon>Craniata</taxon>
        <taxon>Vertebrata</taxon>
        <taxon>Euteleostomi</taxon>
        <taxon>Lepidosauria</taxon>
        <taxon>Squamata</taxon>
        <taxon>Bifurcata</taxon>
        <taxon>Unidentata</taxon>
        <taxon>Episquamata</taxon>
        <taxon>Toxicofera</taxon>
        <taxon>Iguania</taxon>
        <taxon>Dactyloidae</taxon>
        <taxon>Anolis</taxon>
    </lineage>
</organism>
<dbReference type="CTD" id="7802"/>
<dbReference type="Proteomes" id="UP000001646">
    <property type="component" value="Unplaced"/>
</dbReference>
<dbReference type="GO" id="GO:0120316">
    <property type="term" value="P:sperm flagellum assembly"/>
    <property type="evidence" value="ECO:0007669"/>
    <property type="project" value="Ensembl"/>
</dbReference>
<keyword evidence="3" id="KW-0505">Motor protein</keyword>
<comment type="function">
    <text evidence="7">Involved in sperm flagellum assembly.</text>
</comment>
<dbReference type="GeneID" id="100554705"/>
<evidence type="ECO:0000256" key="3">
    <source>
        <dbReference type="ARBA" id="ARBA00023175"/>
    </source>
</evidence>
<dbReference type="Pfam" id="PF10211">
    <property type="entry name" value="Ax_dynein_light"/>
    <property type="match status" value="1"/>
</dbReference>
<dbReference type="Ensembl" id="ENSACAT00000039801.1">
    <property type="protein sequence ID" value="ENSACAP00000029476.1"/>
    <property type="gene ID" value="ENSACAG00000035745.1"/>
</dbReference>
<protein>
    <recommendedName>
        <fullName evidence="5">Axonemal dynein light intermediate polypeptide 1</fullName>
    </recommendedName>
    <alternativeName>
        <fullName evidence="6">Inner dynein arm light chain, axonemal</fullName>
    </alternativeName>
</protein>
<evidence type="ECO:0000256" key="7">
    <source>
        <dbReference type="ARBA" id="ARBA00043925"/>
    </source>
</evidence>
<dbReference type="PANTHER" id="PTHR13183">
    <property type="entry name" value="AXONEMAL INNER ARM DYNEIN LIGHT CHAIN 28"/>
    <property type="match status" value="1"/>
</dbReference>
<dbReference type="GO" id="GO:0036126">
    <property type="term" value="C:sperm flagellum"/>
    <property type="evidence" value="ECO:0007669"/>
    <property type="project" value="Ensembl"/>
</dbReference>
<dbReference type="OrthoDB" id="273640at2759"/>
<proteinExistence type="inferred from homology"/>
<dbReference type="GO" id="GO:0030286">
    <property type="term" value="C:dynein complex"/>
    <property type="evidence" value="ECO:0007669"/>
    <property type="project" value="UniProtKB-KW"/>
</dbReference>
<feature type="compositionally biased region" description="Pro residues" evidence="8">
    <location>
        <begin position="107"/>
        <end position="144"/>
    </location>
</feature>
<feature type="region of interest" description="Disordered" evidence="8">
    <location>
        <begin position="37"/>
        <end position="148"/>
    </location>
</feature>
<keyword evidence="10" id="KW-1185">Reference proteome</keyword>
<evidence type="ECO:0000256" key="1">
    <source>
        <dbReference type="ARBA" id="ARBA00023017"/>
    </source>
</evidence>
<dbReference type="GeneTree" id="ENSGT00390000003012"/>
<dbReference type="GO" id="GO:0005654">
    <property type="term" value="C:nucleoplasm"/>
    <property type="evidence" value="ECO:0007669"/>
    <property type="project" value="Ensembl"/>
</dbReference>
<keyword evidence="2" id="KW-0175">Coiled coil</keyword>
<dbReference type="KEGG" id="acs:100554705"/>
<dbReference type="GO" id="GO:0030175">
    <property type="term" value="C:filopodium"/>
    <property type="evidence" value="ECO:0007669"/>
    <property type="project" value="Ensembl"/>
</dbReference>
<evidence type="ECO:0000256" key="5">
    <source>
        <dbReference type="ARBA" id="ARBA00039799"/>
    </source>
</evidence>
<dbReference type="InterPro" id="IPR019347">
    <property type="entry name" value="Axonemal_dynein_light_chain"/>
</dbReference>
<feature type="region of interest" description="Disordered" evidence="8">
    <location>
        <begin position="294"/>
        <end position="320"/>
    </location>
</feature>
<dbReference type="GO" id="GO:0005930">
    <property type="term" value="C:axoneme"/>
    <property type="evidence" value="ECO:0000318"/>
    <property type="project" value="GO_Central"/>
</dbReference>
<dbReference type="InParanoid" id="A0A803T2N6"/>
<dbReference type="GO" id="GO:0072686">
    <property type="term" value="C:mitotic spindle"/>
    <property type="evidence" value="ECO:0007669"/>
    <property type="project" value="Ensembl"/>
</dbReference>
<dbReference type="GO" id="GO:0097546">
    <property type="term" value="C:ciliary base"/>
    <property type="evidence" value="ECO:0000318"/>
    <property type="project" value="GO_Central"/>
</dbReference>
<evidence type="ECO:0000256" key="8">
    <source>
        <dbReference type="SAM" id="MobiDB-lite"/>
    </source>
</evidence>
<evidence type="ECO:0000256" key="2">
    <source>
        <dbReference type="ARBA" id="ARBA00023054"/>
    </source>
</evidence>
<gene>
    <name evidence="9" type="primary">DNALI1</name>
</gene>
<accession>A0A803T2N6</accession>
<keyword evidence="1" id="KW-0243">Dynein</keyword>
<reference evidence="9" key="2">
    <citation type="submission" date="2025-08" db="UniProtKB">
        <authorList>
            <consortium name="Ensembl"/>
        </authorList>
    </citation>
    <scope>IDENTIFICATION</scope>
</reference>
<evidence type="ECO:0000256" key="4">
    <source>
        <dbReference type="ARBA" id="ARBA00038114"/>
    </source>
</evidence>
<evidence type="ECO:0000313" key="10">
    <source>
        <dbReference type="Proteomes" id="UP000001646"/>
    </source>
</evidence>
<dbReference type="PANTHER" id="PTHR13183:SF0">
    <property type="entry name" value="AXONEMAL DYNEIN LIGHT INTERMEDIATE POLYPEPTIDE 1"/>
    <property type="match status" value="1"/>
</dbReference>
<dbReference type="GO" id="GO:0045171">
    <property type="term" value="C:intercellular bridge"/>
    <property type="evidence" value="ECO:0007669"/>
    <property type="project" value="Ensembl"/>
</dbReference>
<evidence type="ECO:0000256" key="6">
    <source>
        <dbReference type="ARBA" id="ARBA00042417"/>
    </source>
</evidence>
<comment type="similarity">
    <text evidence="4">Belongs to the inner dynein arm light chain family.</text>
</comment>